<dbReference type="OMA" id="TSDFIIM"/>
<reference evidence="2 8" key="1">
    <citation type="journal article" date="2014" name="J. Bacteriol.">
        <title>Role of an Archaeal PitA Transporter in the Copper and Arsenic Resistance of Metallosphaera sedula, an Extreme Thermoacidophile.</title>
        <authorList>
            <person name="McCarthy S."/>
            <person name="Ai C."/>
            <person name="Wheaton G."/>
            <person name="Tevatia R."/>
            <person name="Eckrich V."/>
            <person name="Kelly R."/>
            <person name="Blum P."/>
        </authorList>
    </citation>
    <scope>NUCLEOTIDE SEQUENCE [LARGE SCALE GENOMIC DNA]</scope>
    <source>
        <strain evidence="2 8">CuR1</strain>
    </source>
</reference>
<gene>
    <name evidence="2" type="ORF">HA72_1908</name>
    <name evidence="3" type="ORF">MsedA_1957</name>
    <name evidence="4" type="ORF">MsedB_1959</name>
    <name evidence="5" type="ORF">MsedC_1957</name>
    <name evidence="6" type="ORF">MsedD_1958</name>
    <name evidence="7" type="ORF">MsedE_1958</name>
</gene>
<evidence type="ECO:0000313" key="11">
    <source>
        <dbReference type="Proteomes" id="UP000062398"/>
    </source>
</evidence>
<evidence type="ECO:0000313" key="7">
    <source>
        <dbReference type="EMBL" id="AKV83830.1"/>
    </source>
</evidence>
<dbReference type="EMBL" id="CP012173">
    <property type="protein sequence ID" value="AKV77102.1"/>
    <property type="molecule type" value="Genomic_DNA"/>
</dbReference>
<dbReference type="PIRSF" id="PIRSF032756">
    <property type="entry name" value="UCP032756"/>
    <property type="match status" value="1"/>
</dbReference>
<dbReference type="Proteomes" id="UP000068832">
    <property type="component" value="Chromosome"/>
</dbReference>
<protein>
    <recommendedName>
        <fullName evidence="14">DUF2286 domain-containing protein</fullName>
    </recommendedName>
</protein>
<evidence type="ECO:0000313" key="10">
    <source>
        <dbReference type="Proteomes" id="UP000061362"/>
    </source>
</evidence>
<sequence>MKIVVLKSESGKVTSDALEEGEIGDVVRKTAEKALKEWNELTSDFIIMRDSQEARIPLPLKPDMYEKMKNFLTGKDKTSAIVKLPIFIISFENQWKEENFQDKKVYVISYYLNEELKKELTDYAAQVTSEEAEKEEEIEEEDEDLEE</sequence>
<evidence type="ECO:0000256" key="1">
    <source>
        <dbReference type="SAM" id="MobiDB-lite"/>
    </source>
</evidence>
<evidence type="ECO:0008006" key="14">
    <source>
        <dbReference type="Google" id="ProtNLM"/>
    </source>
</evidence>
<dbReference type="EMBL" id="CP008822">
    <property type="protein sequence ID" value="AIM28032.1"/>
    <property type="molecule type" value="Genomic_DNA"/>
</dbReference>
<dbReference type="EMBL" id="CP012174">
    <property type="protein sequence ID" value="AKV79353.1"/>
    <property type="molecule type" value="Genomic_DNA"/>
</dbReference>
<dbReference type="EMBL" id="CP012176">
    <property type="protein sequence ID" value="AKV83830.1"/>
    <property type="molecule type" value="Genomic_DNA"/>
</dbReference>
<evidence type="ECO:0000313" key="9">
    <source>
        <dbReference type="Proteomes" id="UP000056255"/>
    </source>
</evidence>
<dbReference type="RefSeq" id="WP_012021835.1">
    <property type="nucleotide sequence ID" value="NZ_AP019770.1"/>
</dbReference>
<dbReference type="Proteomes" id="UP000061362">
    <property type="component" value="Chromosome"/>
</dbReference>
<dbReference type="Proteomes" id="UP000062398">
    <property type="component" value="Chromosome"/>
</dbReference>
<dbReference type="Pfam" id="PF10051">
    <property type="entry name" value="DUF2286"/>
    <property type="match status" value="1"/>
</dbReference>
<dbReference type="AlphaFoldDB" id="A0A088E8K2"/>
<evidence type="ECO:0000313" key="6">
    <source>
        <dbReference type="EMBL" id="AKV81598.1"/>
    </source>
</evidence>
<evidence type="ECO:0000313" key="4">
    <source>
        <dbReference type="EMBL" id="AKV77102.1"/>
    </source>
</evidence>
<dbReference type="GeneID" id="97612986"/>
<evidence type="ECO:0000313" key="12">
    <source>
        <dbReference type="Proteomes" id="UP000062475"/>
    </source>
</evidence>
<evidence type="ECO:0000313" key="5">
    <source>
        <dbReference type="EMBL" id="AKV79353.1"/>
    </source>
</evidence>
<proteinExistence type="predicted"/>
<accession>A0A088E8K2</accession>
<organism evidence="2 8">
    <name type="scientific">Metallosphaera sedula</name>
    <dbReference type="NCBI Taxonomy" id="43687"/>
    <lineage>
        <taxon>Archaea</taxon>
        <taxon>Thermoproteota</taxon>
        <taxon>Thermoprotei</taxon>
        <taxon>Sulfolobales</taxon>
        <taxon>Sulfolobaceae</taxon>
        <taxon>Metallosphaera</taxon>
    </lineage>
</organism>
<dbReference type="Proteomes" id="UP000062475">
    <property type="component" value="Chromosome"/>
</dbReference>
<evidence type="ECO:0000313" key="2">
    <source>
        <dbReference type="EMBL" id="AIM28032.1"/>
    </source>
</evidence>
<evidence type="ECO:0000313" key="13">
    <source>
        <dbReference type="Proteomes" id="UP000068832"/>
    </source>
</evidence>
<evidence type="ECO:0000313" key="8">
    <source>
        <dbReference type="Proteomes" id="UP000029084"/>
    </source>
</evidence>
<dbReference type="Proteomes" id="UP000056255">
    <property type="component" value="Chromosome"/>
</dbReference>
<dbReference type="OrthoDB" id="15027at2157"/>
<dbReference type="EMBL" id="CP012175">
    <property type="protein sequence ID" value="AKV81598.1"/>
    <property type="molecule type" value="Genomic_DNA"/>
</dbReference>
<dbReference type="PATRIC" id="fig|43687.5.peg.2066"/>
<evidence type="ECO:0000313" key="3">
    <source>
        <dbReference type="EMBL" id="AKV74865.1"/>
    </source>
</evidence>
<reference evidence="10 11" key="2">
    <citation type="journal article" date="2015" name="Genome Announc.">
        <title>Complete Genome Sequences of Evolved Arsenate-Resistant Metallosphaera sedula Strains.</title>
        <authorList>
            <person name="Ai C."/>
            <person name="McCarthy S."/>
            <person name="Schackwitz W."/>
            <person name="Martin J."/>
            <person name="Lipzen A."/>
            <person name="Blum P."/>
        </authorList>
    </citation>
    <scope>NUCLEOTIDE SEQUENCE [LARGE SCALE GENOMIC DNA]</scope>
    <source>
        <strain evidence="5 11">ARS120-1</strain>
        <strain evidence="6 10">ARS120-2</strain>
        <strain evidence="3 13">ARS50-1</strain>
        <strain evidence="4 12">ARS50-2</strain>
    </source>
</reference>
<dbReference type="Proteomes" id="UP000029084">
    <property type="component" value="Chromosome"/>
</dbReference>
<dbReference type="InterPro" id="IPR017006">
    <property type="entry name" value="UCP032756"/>
</dbReference>
<feature type="compositionally biased region" description="Acidic residues" evidence="1">
    <location>
        <begin position="130"/>
        <end position="147"/>
    </location>
</feature>
<name>A0A088E8K2_9CREN</name>
<reference evidence="7 9" key="3">
    <citation type="submission" date="2015-07" db="EMBL/GenBank/DDBJ databases">
        <title>Physiological, transcriptional responses and genome re-sequencing of acid resistant extremely thermoacidophilic Metallosphaera sedula SARC-M1.</title>
        <authorList>
            <person name="Ai C."/>
            <person name="McCarthy S."/>
            <person name="Eckrich V."/>
            <person name="Rudrappa D."/>
            <person name="Qiu G."/>
            <person name="Blum P."/>
        </authorList>
    </citation>
    <scope>NUCLEOTIDE SEQUENCE [LARGE SCALE GENOMIC DNA]</scope>
    <source>
        <strain evidence="7 9">SARC-M1</strain>
    </source>
</reference>
<feature type="region of interest" description="Disordered" evidence="1">
    <location>
        <begin position="124"/>
        <end position="147"/>
    </location>
</feature>
<dbReference type="EMBL" id="CP012172">
    <property type="protein sequence ID" value="AKV74865.1"/>
    <property type="molecule type" value="Genomic_DNA"/>
</dbReference>